<keyword evidence="10 13" id="KW-0739">Sodium transport</keyword>
<keyword evidence="8 13" id="KW-0406">Ion transport</keyword>
<keyword evidence="5" id="KW-0630">Potassium</keyword>
<evidence type="ECO:0000259" key="15">
    <source>
        <dbReference type="Pfam" id="PF00999"/>
    </source>
</evidence>
<feature type="transmembrane region" description="Helical" evidence="14">
    <location>
        <begin position="84"/>
        <end position="101"/>
    </location>
</feature>
<evidence type="ECO:0000256" key="11">
    <source>
        <dbReference type="ARBA" id="ARBA00047524"/>
    </source>
</evidence>
<feature type="transmembrane region" description="Helical" evidence="14">
    <location>
        <begin position="55"/>
        <end position="72"/>
    </location>
</feature>
<keyword evidence="17" id="KW-1185">Reference proteome</keyword>
<evidence type="ECO:0000256" key="6">
    <source>
        <dbReference type="ARBA" id="ARBA00022989"/>
    </source>
</evidence>
<dbReference type="EMBL" id="JXTC01000340">
    <property type="protein sequence ID" value="PON63160.1"/>
    <property type="molecule type" value="Genomic_DNA"/>
</dbReference>
<dbReference type="GO" id="GO:0005886">
    <property type="term" value="C:plasma membrane"/>
    <property type="evidence" value="ECO:0007669"/>
    <property type="project" value="TreeGrafter"/>
</dbReference>
<feature type="transmembrane region" description="Helical" evidence="14">
    <location>
        <begin position="417"/>
        <end position="437"/>
    </location>
</feature>
<evidence type="ECO:0000313" key="17">
    <source>
        <dbReference type="Proteomes" id="UP000237000"/>
    </source>
</evidence>
<dbReference type="GO" id="GO:0015386">
    <property type="term" value="F:potassium:proton antiporter activity"/>
    <property type="evidence" value="ECO:0007669"/>
    <property type="project" value="TreeGrafter"/>
</dbReference>
<evidence type="ECO:0000256" key="12">
    <source>
        <dbReference type="ARBA" id="ARBA00047912"/>
    </source>
</evidence>
<comment type="similarity">
    <text evidence="13">Belongs to the monovalent cation:proton antiporter 1 (CPA1) transporter (TC 2.A.36) family.</text>
</comment>
<keyword evidence="7" id="KW-0915">Sodium</keyword>
<dbReference type="PRINTS" id="PR01084">
    <property type="entry name" value="NAHEXCHNGR"/>
</dbReference>
<dbReference type="STRING" id="63057.A0A2P5CQ47"/>
<evidence type="ECO:0000256" key="14">
    <source>
        <dbReference type="SAM" id="Phobius"/>
    </source>
</evidence>
<dbReference type="InterPro" id="IPR004709">
    <property type="entry name" value="NaH_exchanger"/>
</dbReference>
<evidence type="ECO:0000256" key="7">
    <source>
        <dbReference type="ARBA" id="ARBA00023053"/>
    </source>
</evidence>
<evidence type="ECO:0000256" key="1">
    <source>
        <dbReference type="ARBA" id="ARBA00004141"/>
    </source>
</evidence>
<evidence type="ECO:0000313" key="16">
    <source>
        <dbReference type="EMBL" id="PON63160.1"/>
    </source>
</evidence>
<dbReference type="GO" id="GO:0090333">
    <property type="term" value="P:regulation of stomatal closure"/>
    <property type="evidence" value="ECO:0007669"/>
    <property type="project" value="TreeGrafter"/>
</dbReference>
<dbReference type="InParanoid" id="A0A2P5CQ47"/>
<organism evidence="16 17">
    <name type="scientific">Trema orientale</name>
    <name type="common">Charcoal tree</name>
    <name type="synonym">Celtis orientalis</name>
    <dbReference type="NCBI Taxonomy" id="63057"/>
    <lineage>
        <taxon>Eukaryota</taxon>
        <taxon>Viridiplantae</taxon>
        <taxon>Streptophyta</taxon>
        <taxon>Embryophyta</taxon>
        <taxon>Tracheophyta</taxon>
        <taxon>Spermatophyta</taxon>
        <taxon>Magnoliopsida</taxon>
        <taxon>eudicotyledons</taxon>
        <taxon>Gunneridae</taxon>
        <taxon>Pentapetalae</taxon>
        <taxon>rosids</taxon>
        <taxon>fabids</taxon>
        <taxon>Rosales</taxon>
        <taxon>Cannabaceae</taxon>
        <taxon>Trema</taxon>
    </lineage>
</organism>
<comment type="catalytic activity">
    <reaction evidence="12">
        <text>K(+)(in) + H(+)(out) = K(+)(out) + H(+)(in)</text>
        <dbReference type="Rhea" id="RHEA:29467"/>
        <dbReference type="ChEBI" id="CHEBI:15378"/>
        <dbReference type="ChEBI" id="CHEBI:29103"/>
    </reaction>
</comment>
<dbReference type="GO" id="GO:0051453">
    <property type="term" value="P:regulation of intracellular pH"/>
    <property type="evidence" value="ECO:0007669"/>
    <property type="project" value="TreeGrafter"/>
</dbReference>
<evidence type="ECO:0000256" key="4">
    <source>
        <dbReference type="ARBA" id="ARBA00022692"/>
    </source>
</evidence>
<evidence type="ECO:0000256" key="9">
    <source>
        <dbReference type="ARBA" id="ARBA00023136"/>
    </source>
</evidence>
<keyword evidence="13" id="KW-0050">Antiport</keyword>
<proteinExistence type="inferred from homology"/>
<dbReference type="GO" id="GO:0015385">
    <property type="term" value="F:sodium:proton antiporter activity"/>
    <property type="evidence" value="ECO:0007669"/>
    <property type="project" value="InterPro"/>
</dbReference>
<feature type="transmembrane region" description="Helical" evidence="14">
    <location>
        <begin position="304"/>
        <end position="323"/>
    </location>
</feature>
<dbReference type="OrthoDB" id="196264at2759"/>
<evidence type="ECO:0000256" key="5">
    <source>
        <dbReference type="ARBA" id="ARBA00022958"/>
    </source>
</evidence>
<dbReference type="PANTHER" id="PTHR10110:SF117">
    <property type="entry name" value="SODIUM_HYDROGEN EXCHANGER 2"/>
    <property type="match status" value="1"/>
</dbReference>
<protein>
    <recommendedName>
        <fullName evidence="13">Sodium/hydrogen exchanger</fullName>
    </recommendedName>
</protein>
<feature type="transmembrane region" description="Helical" evidence="14">
    <location>
        <begin position="113"/>
        <end position="137"/>
    </location>
</feature>
<accession>A0A2P5CQ47</accession>
<keyword evidence="6 14" id="KW-1133">Transmembrane helix</keyword>
<dbReference type="GO" id="GO:0098719">
    <property type="term" value="P:sodium ion import across plasma membrane"/>
    <property type="evidence" value="ECO:0007669"/>
    <property type="project" value="TreeGrafter"/>
</dbReference>
<keyword evidence="9 14" id="KW-0472">Membrane</keyword>
<feature type="transmembrane region" description="Helical" evidence="14">
    <location>
        <begin position="384"/>
        <end position="405"/>
    </location>
</feature>
<dbReference type="Pfam" id="PF00999">
    <property type="entry name" value="Na_H_Exchanger"/>
    <property type="match status" value="1"/>
</dbReference>
<keyword evidence="2 13" id="KW-0813">Transport</keyword>
<feature type="transmembrane region" description="Helical" evidence="14">
    <location>
        <begin position="218"/>
        <end position="240"/>
    </location>
</feature>
<sequence length="539" mass="59449">MAVGLSYVVSKLQMLSTSDHASVVSMNLFVALLCACIVIGHLLEENRWMNESITALLIGICTGVVILLVSGGRSSHLLVFSEDLFFIYLLPPIIFNAGFQVKKKQFFKNFITIVLFGAVGTLISCTIIALGATQIFKKIGIDSLDIGDYLAIGAIFAATDSVCTLQVLSQDETPLLYSLVFGEGVVNDATSVVLFNAIQNFDLTHIDSKIALQFIGNFLYLFSASTFLGVLTGLLSAYIIKKLYFGRHSTDREVALMILMAYLSYMLAELLNLSGILTVFFCGIVMSHYTWHNVTESSRITTKHAFATLSFVAEIFIFLYVGMDALDIEKWRFVSDSPGKSVAVSSILLALVLVGRAAFVFPLSFLSNLAKKSQHEKISLREQVIIWWAGLMRGAVSMALAYNQFTRSGHTQLQVNAIMITSTITVVLVSTVVFGLMTKPLIRLLMPHPKQTTSMTLSDPSTPKLIHAPLLGSGQDSDFGVHDVPRPNSIRALLATPTHTVHRYWRKFDDAFMRPVFGGRGFVPFVPGSPTERREPQWQ</sequence>
<gene>
    <name evidence="16" type="ORF">TorRG33x02_277040</name>
</gene>
<dbReference type="NCBIfam" id="TIGR00840">
    <property type="entry name" value="b_cpa1"/>
    <property type="match status" value="1"/>
</dbReference>
<dbReference type="FunCoup" id="A0A2P5CQ47">
    <property type="interactions" value="85"/>
</dbReference>
<evidence type="ECO:0000256" key="2">
    <source>
        <dbReference type="ARBA" id="ARBA00022448"/>
    </source>
</evidence>
<feature type="domain" description="Cation/H+ exchanger transmembrane" evidence="15">
    <location>
        <begin position="31"/>
        <end position="442"/>
    </location>
</feature>
<dbReference type="AlphaFoldDB" id="A0A2P5CQ47"/>
<feature type="transmembrane region" description="Helical" evidence="14">
    <location>
        <begin position="343"/>
        <end position="363"/>
    </location>
</feature>
<feature type="transmembrane region" description="Helical" evidence="14">
    <location>
        <begin position="274"/>
        <end position="292"/>
    </location>
</feature>
<evidence type="ECO:0000256" key="8">
    <source>
        <dbReference type="ARBA" id="ARBA00023065"/>
    </source>
</evidence>
<feature type="transmembrane region" description="Helical" evidence="14">
    <location>
        <begin position="20"/>
        <end position="43"/>
    </location>
</feature>
<evidence type="ECO:0000256" key="10">
    <source>
        <dbReference type="ARBA" id="ARBA00023201"/>
    </source>
</evidence>
<comment type="catalytic activity">
    <reaction evidence="11">
        <text>Na(+)(in) + H(+)(out) = Na(+)(out) + H(+)(in)</text>
        <dbReference type="Rhea" id="RHEA:29419"/>
        <dbReference type="ChEBI" id="CHEBI:15378"/>
        <dbReference type="ChEBI" id="CHEBI:29101"/>
    </reaction>
</comment>
<comment type="subcellular location">
    <subcellularLocation>
        <location evidence="1">Membrane</location>
        <topology evidence="1">Multi-pass membrane protein</topology>
    </subcellularLocation>
</comment>
<evidence type="ECO:0000256" key="13">
    <source>
        <dbReference type="RuleBase" id="RU003722"/>
    </source>
</evidence>
<comment type="caution">
    <text evidence="16">The sequence shown here is derived from an EMBL/GenBank/DDBJ whole genome shotgun (WGS) entry which is preliminary data.</text>
</comment>
<dbReference type="InterPro" id="IPR006153">
    <property type="entry name" value="Cation/H_exchanger_TM"/>
</dbReference>
<evidence type="ECO:0000256" key="3">
    <source>
        <dbReference type="ARBA" id="ARBA00022538"/>
    </source>
</evidence>
<name>A0A2P5CQ47_TREOI</name>
<keyword evidence="4 13" id="KW-0812">Transmembrane</keyword>
<dbReference type="InterPro" id="IPR018422">
    <property type="entry name" value="Cation/H_exchanger_CPA1"/>
</dbReference>
<keyword evidence="3" id="KW-0633">Potassium transport</keyword>
<dbReference type="PANTHER" id="PTHR10110">
    <property type="entry name" value="SODIUM/HYDROGEN EXCHANGER"/>
    <property type="match status" value="1"/>
</dbReference>
<dbReference type="Proteomes" id="UP000237000">
    <property type="component" value="Unassembled WGS sequence"/>
</dbReference>
<dbReference type="Gene3D" id="6.10.140.1330">
    <property type="match status" value="1"/>
</dbReference>
<reference evidence="17" key="1">
    <citation type="submission" date="2016-06" db="EMBL/GenBank/DDBJ databases">
        <title>Parallel loss of symbiosis genes in relatives of nitrogen-fixing non-legume Parasponia.</title>
        <authorList>
            <person name="Van Velzen R."/>
            <person name="Holmer R."/>
            <person name="Bu F."/>
            <person name="Rutten L."/>
            <person name="Van Zeijl A."/>
            <person name="Liu W."/>
            <person name="Santuari L."/>
            <person name="Cao Q."/>
            <person name="Sharma T."/>
            <person name="Shen D."/>
            <person name="Roswanjaya Y."/>
            <person name="Wardhani T."/>
            <person name="Kalhor M.S."/>
            <person name="Jansen J."/>
            <person name="Van den Hoogen J."/>
            <person name="Gungor B."/>
            <person name="Hartog M."/>
            <person name="Hontelez J."/>
            <person name="Verver J."/>
            <person name="Yang W.-C."/>
            <person name="Schijlen E."/>
            <person name="Repin R."/>
            <person name="Schilthuizen M."/>
            <person name="Schranz E."/>
            <person name="Heidstra R."/>
            <person name="Miyata K."/>
            <person name="Fedorova E."/>
            <person name="Kohlen W."/>
            <person name="Bisseling T."/>
            <person name="Smit S."/>
            <person name="Geurts R."/>
        </authorList>
    </citation>
    <scope>NUCLEOTIDE SEQUENCE [LARGE SCALE GENOMIC DNA]</scope>
    <source>
        <strain evidence="17">cv. RG33-2</strain>
    </source>
</reference>